<evidence type="ECO:0000313" key="4">
    <source>
        <dbReference type="RefSeq" id="XP_010424083.1"/>
    </source>
</evidence>
<feature type="domain" description="F-box" evidence="1">
    <location>
        <begin position="31"/>
        <end position="68"/>
    </location>
</feature>
<dbReference type="Pfam" id="PF00646">
    <property type="entry name" value="F-box"/>
    <property type="match status" value="1"/>
</dbReference>
<dbReference type="InterPro" id="IPR015915">
    <property type="entry name" value="Kelch-typ_b-propeller"/>
</dbReference>
<dbReference type="Proteomes" id="UP000694864">
    <property type="component" value="Chromosome 8"/>
</dbReference>
<dbReference type="InterPro" id="IPR036047">
    <property type="entry name" value="F-box-like_dom_sf"/>
</dbReference>
<reference evidence="4" key="2">
    <citation type="submission" date="2025-08" db="UniProtKB">
        <authorList>
            <consortium name="RefSeq"/>
        </authorList>
    </citation>
    <scope>IDENTIFICATION</scope>
    <source>
        <tissue evidence="4">Leaf</tissue>
    </source>
</reference>
<reference evidence="3" key="1">
    <citation type="journal article" date="2014" name="Nat. Commun.">
        <title>The emerging biofuel crop Camelina sativa retains a highly undifferentiated hexaploid genome structure.</title>
        <authorList>
            <person name="Kagale S."/>
            <person name="Koh C."/>
            <person name="Nixon J."/>
            <person name="Bollina V."/>
            <person name="Clarke W.E."/>
            <person name="Tuteja R."/>
            <person name="Spillane C."/>
            <person name="Robinson S.J."/>
            <person name="Links M.G."/>
            <person name="Clarke C."/>
            <person name="Higgins E.E."/>
            <person name="Huebert T."/>
            <person name="Sharpe A.G."/>
            <person name="Parkin I.A."/>
        </authorList>
    </citation>
    <scope>NUCLEOTIDE SEQUENCE [LARGE SCALE GENOMIC DNA]</scope>
    <source>
        <strain evidence="3">cv. DH55</strain>
    </source>
</reference>
<evidence type="ECO:0000259" key="1">
    <source>
        <dbReference type="Pfam" id="PF00646"/>
    </source>
</evidence>
<dbReference type="Gene3D" id="2.120.10.80">
    <property type="entry name" value="Kelch-type beta propeller"/>
    <property type="match status" value="1"/>
</dbReference>
<dbReference type="SMART" id="SM00612">
    <property type="entry name" value="Kelch"/>
    <property type="match status" value="2"/>
</dbReference>
<evidence type="ECO:0000259" key="2">
    <source>
        <dbReference type="Pfam" id="PF25210"/>
    </source>
</evidence>
<name>A0ABM0TCA2_CAMSA</name>
<dbReference type="InterPro" id="IPR006652">
    <property type="entry name" value="Kelch_1"/>
</dbReference>
<gene>
    <name evidence="4" type="primary">LOC104709119</name>
</gene>
<dbReference type="RefSeq" id="XP_010424083.1">
    <property type="nucleotide sequence ID" value="XM_010425781.1"/>
</dbReference>
<keyword evidence="3" id="KW-1185">Reference proteome</keyword>
<dbReference type="GeneID" id="104709119"/>
<dbReference type="SUPFAM" id="SSF117281">
    <property type="entry name" value="Kelch motif"/>
    <property type="match status" value="1"/>
</dbReference>
<evidence type="ECO:0000313" key="3">
    <source>
        <dbReference type="Proteomes" id="UP000694864"/>
    </source>
</evidence>
<dbReference type="Pfam" id="PF25210">
    <property type="entry name" value="Kelch_FKB95"/>
    <property type="match status" value="1"/>
</dbReference>
<proteinExistence type="predicted"/>
<dbReference type="PANTHER" id="PTHR24414">
    <property type="entry name" value="F-BOX/KELCH-REPEAT PROTEIN SKIP4"/>
    <property type="match status" value="1"/>
</dbReference>
<accession>A0ABM0TCA2</accession>
<feature type="domain" description="FKB95-like N-terminal Kelch" evidence="2">
    <location>
        <begin position="109"/>
        <end position="370"/>
    </location>
</feature>
<protein>
    <submittedName>
        <fullName evidence="4">F-box/kelch-repeat protein At4g39560-like</fullName>
    </submittedName>
</protein>
<dbReference type="InterPro" id="IPR050354">
    <property type="entry name" value="F-box/kelch-repeat_ARATH"/>
</dbReference>
<dbReference type="InterPro" id="IPR001810">
    <property type="entry name" value="F-box_dom"/>
</dbReference>
<organism evidence="3 4">
    <name type="scientific">Camelina sativa</name>
    <name type="common">False flax</name>
    <name type="synonym">Myagrum sativum</name>
    <dbReference type="NCBI Taxonomy" id="90675"/>
    <lineage>
        <taxon>Eukaryota</taxon>
        <taxon>Viridiplantae</taxon>
        <taxon>Streptophyta</taxon>
        <taxon>Embryophyta</taxon>
        <taxon>Tracheophyta</taxon>
        <taxon>Spermatophyta</taxon>
        <taxon>Magnoliopsida</taxon>
        <taxon>eudicotyledons</taxon>
        <taxon>Gunneridae</taxon>
        <taxon>Pentapetalae</taxon>
        <taxon>rosids</taxon>
        <taxon>malvids</taxon>
        <taxon>Brassicales</taxon>
        <taxon>Brassicaceae</taxon>
        <taxon>Camelineae</taxon>
        <taxon>Camelina</taxon>
    </lineage>
</organism>
<dbReference type="PANTHER" id="PTHR24414:SF147">
    <property type="entry name" value="(RAPE) HYPOTHETICAL PROTEIN"/>
    <property type="match status" value="1"/>
</dbReference>
<dbReference type="SUPFAM" id="SSF81383">
    <property type="entry name" value="F-box domain"/>
    <property type="match status" value="1"/>
</dbReference>
<dbReference type="InterPro" id="IPR057499">
    <property type="entry name" value="Kelch_FKB95"/>
</dbReference>
<sequence>MKGRSAIRGCSQLELKTKRKNETEVCGLWSVPHDVFVDCLSQLSRLDLVALAMVSKRYRGAAKSHGLRILRSRRGCIHPNMYVYMHMYPDPSPRWFVLHPVQRRLKRLNVDYSYPAPVAGSCFVQDEWGIYIIGGLIDGKPTSEVTFFDCTDHTVCRAKPMKMARSGASASLIDKKKIYVFGGCLDAADSSKWAEVYDLETETWEFVSVVTPKMPLKIQQSVVMDDMKHVYAVDEDGQIFNFSSTECKFEAEDGRTESNPENRNDWLKADHQALFCRGTGGRILWRFPFQSDWQEVKGLEELQQRHSGFDIIKFCFYDHERMAIFWEARPQCPDQNLELWYAEFFITKSKNKENNLWELFANIKWSGAVLSSDSPSSTVPLNLLYAVSHYV</sequence>